<feature type="compositionally biased region" description="Low complexity" evidence="1">
    <location>
        <begin position="41"/>
        <end position="58"/>
    </location>
</feature>
<dbReference type="AlphaFoldDB" id="A0A6J6F2D6"/>
<protein>
    <submittedName>
        <fullName evidence="2">Unannotated protein</fullName>
    </submittedName>
</protein>
<evidence type="ECO:0000313" key="2">
    <source>
        <dbReference type="EMBL" id="CAB4582507.1"/>
    </source>
</evidence>
<proteinExistence type="predicted"/>
<feature type="region of interest" description="Disordered" evidence="1">
    <location>
        <begin position="32"/>
        <end position="58"/>
    </location>
</feature>
<organism evidence="2">
    <name type="scientific">freshwater metagenome</name>
    <dbReference type="NCBI Taxonomy" id="449393"/>
    <lineage>
        <taxon>unclassified sequences</taxon>
        <taxon>metagenomes</taxon>
        <taxon>ecological metagenomes</taxon>
    </lineage>
</organism>
<gene>
    <name evidence="2" type="ORF">UFOPK1684_01507</name>
</gene>
<sequence length="368" mass="40741">MPQRPNSTRHPGHRQVLATLVALTVLVVPGCSKESDDDTGTAPAVTTEAEAPLEADPAPVYDEDRIRELIAQVPPAADWESIANHIVDINAMASMGPGIPLEAELSPTVDPENAAITIDAYSKAMGMWSFFDVVEVPIVWSIMSEVDYDWWYQRVSDIETPRPALDVWNPETNLMGHCYPDAYSYCGYGNPTESGVMFQYLIIGSKYEGAPNRNTVHHEAAHYYQSAIPGHLEAERILPCWFIEGQASFIGNSIAATYNAGAPLSRFQRPLPGDASWTIEDWEALLADLTYDETAKSECRQTEINYTLGAAIFEYLYGHYSMLDIHKLYLESIRTMDWNAATTTAVGLSADELNAELARYVHALLQGT</sequence>
<dbReference type="EMBL" id="CAEZTM010000118">
    <property type="protein sequence ID" value="CAB4582507.1"/>
    <property type="molecule type" value="Genomic_DNA"/>
</dbReference>
<accession>A0A6J6F2D6</accession>
<name>A0A6J6F2D6_9ZZZZ</name>
<reference evidence="2" key="1">
    <citation type="submission" date="2020-05" db="EMBL/GenBank/DDBJ databases">
        <authorList>
            <person name="Chiriac C."/>
            <person name="Salcher M."/>
            <person name="Ghai R."/>
            <person name="Kavagutti S V."/>
        </authorList>
    </citation>
    <scope>NUCLEOTIDE SEQUENCE</scope>
</reference>
<evidence type="ECO:0000256" key="1">
    <source>
        <dbReference type="SAM" id="MobiDB-lite"/>
    </source>
</evidence>